<feature type="region of interest" description="Disordered" evidence="1">
    <location>
        <begin position="162"/>
        <end position="193"/>
    </location>
</feature>
<feature type="region of interest" description="Disordered" evidence="1">
    <location>
        <begin position="1284"/>
        <end position="1333"/>
    </location>
</feature>
<gene>
    <name evidence="2" type="ORF">R1flu_026638</name>
</gene>
<comment type="caution">
    <text evidence="2">The sequence shown here is derived from an EMBL/GenBank/DDBJ whole genome shotgun (WGS) entry which is preliminary data.</text>
</comment>
<dbReference type="Proteomes" id="UP001605036">
    <property type="component" value="Unassembled WGS sequence"/>
</dbReference>
<feature type="compositionally biased region" description="Pro residues" evidence="1">
    <location>
        <begin position="1300"/>
        <end position="1311"/>
    </location>
</feature>
<protein>
    <submittedName>
        <fullName evidence="2">Uncharacterized protein</fullName>
    </submittedName>
</protein>
<feature type="region of interest" description="Disordered" evidence="1">
    <location>
        <begin position="315"/>
        <end position="341"/>
    </location>
</feature>
<feature type="region of interest" description="Disordered" evidence="1">
    <location>
        <begin position="649"/>
        <end position="722"/>
    </location>
</feature>
<sequence>MHPNNSPQRSPSRSPSGYSQQPLSPEAHGSQMTSPNRSSRGSSPQQRDASGDRPSSTQPLETSTAGHHVPTREEIQTMVASLPKVVNPLGYLARMEPMSPQANDFLTSAARLQRSVLSRTQRPVYRDTDELMHENMRQSMHASRVDQAMRAHAERLEALGFNQPAPNSRTLTGAFGPQSTTGGGASGSTRRDTPAPWVQIQSLGVQPREPSIQDLNRDPAQPFHNRPAPHIQPERPGDAFVTPEIAEILTDLRSNLLDAEGHFIPSGLASAYRAGIINDNDQIKPTFVGWLELAHIPCHVKPDGHAYLGYEITSQPSLDGAGPSRPPGCRSPPRSPQGDEHPILHFQGLPALAGGITLSSAQLPPDMAAKLESLRKRLLYEGTDSFIPEGIEELRQIGALDSDQISPQLVPWLKAAEVPVVFDSDQKAYLGNYDGRSARTTGLGKEWKSWYVLAQDSRKGAERNITPFFAAAQLLRLPPPPENIDMGHLTRTAVRNVQGLKDGLLDASGQFIPLGIAEFHRLGIIDENRKILEAFVPWLRAADVPLIHDPDRNMTRLDSDAARAVNYGRHNYRNDNNEEAQERLDSLIDGAAKVQLPSPPPPSDQRNAPVANVPAEPDAAAAANAPARLMNPIAREAFERILNRQNLWADPGQPAAEGGDGTIAGPQVEEGHRSPRAPGQQQDVQLFGPDPGPNQPRSPPRPRNPEAEARAQNVAARQGIQAADNRLNRVARDIFGFNRMRPFGRQAGAPVGGNVAGPAGQVRAREQEFEPPQAQRLRIDAPPVRAVGQARPREQDFEPPPARRQRRGSPEPARPRQGQLQLRGAAQGPAQDLAYNFDEHLEMINESIKEMDLKEQGDNGLPGYMHRGPRHVRGFLESNNRERAQRGHVHRGPRHTQDLHKDSFESYRNPLRKDIAHYTQFPALNRIPNIYRTYIGEGICGMICELWPDDHSPIPNEFLYKCSRMNQELQSPPHYVFLEHMGTDLPEECVYYLEDDEPAKVTCACWLRRVGDPYDPRGPLLLKRLITAAAVWWIRQKLPPQDGEPQRFRWSREHNDLFFSWLYHYGEEHDAGRDYNCAMAMERILEFKAGTGLYGSAINSKLQDWAAAVHGWQSGLFFVAQQEGRMQYNEIKDRYNPIEEWIMEHPHVESVEAIPGHVMEGWERLAIEAGETEDLDLIVSDYVMRQRFINERDSFYDIIRAEKEHVVLRTLEEINYEILPARPEDPAEYVSYNVLVDATPAMDMPHFADFFGDGRPPAGFDTHPVRAMGRENLNPDLFEADQFLPFDEDPDPEDWVEPLPIVPPPQAPPENLPLQGPSAENLPPQGPPQDLSP</sequence>
<feature type="region of interest" description="Disordered" evidence="1">
    <location>
        <begin position="592"/>
        <end position="611"/>
    </location>
</feature>
<dbReference type="EMBL" id="JBHFFA010000008">
    <property type="protein sequence ID" value="KAL2608065.1"/>
    <property type="molecule type" value="Genomic_DNA"/>
</dbReference>
<feature type="compositionally biased region" description="Polar residues" evidence="1">
    <location>
        <begin position="30"/>
        <end position="65"/>
    </location>
</feature>
<reference evidence="2 3" key="1">
    <citation type="submission" date="2024-09" db="EMBL/GenBank/DDBJ databases">
        <title>Chromosome-scale assembly of Riccia fluitans.</title>
        <authorList>
            <person name="Paukszto L."/>
            <person name="Sawicki J."/>
            <person name="Karawczyk K."/>
            <person name="Piernik-Szablinska J."/>
            <person name="Szczecinska M."/>
            <person name="Mazdziarz M."/>
        </authorList>
    </citation>
    <scope>NUCLEOTIDE SEQUENCE [LARGE SCALE GENOMIC DNA]</scope>
    <source>
        <strain evidence="2">Rf_01</strain>
        <tissue evidence="2">Aerial parts of the thallus</tissue>
    </source>
</reference>
<keyword evidence="3" id="KW-1185">Reference proteome</keyword>
<feature type="compositionally biased region" description="Acidic residues" evidence="1">
    <location>
        <begin position="1286"/>
        <end position="1296"/>
    </location>
</feature>
<name>A0ABD1XH13_9MARC</name>
<feature type="region of interest" description="Disordered" evidence="1">
    <location>
        <begin position="1"/>
        <end position="71"/>
    </location>
</feature>
<evidence type="ECO:0000313" key="3">
    <source>
        <dbReference type="Proteomes" id="UP001605036"/>
    </source>
</evidence>
<feature type="compositionally biased region" description="Low complexity" evidence="1">
    <location>
        <begin position="816"/>
        <end position="826"/>
    </location>
</feature>
<accession>A0ABD1XH13</accession>
<evidence type="ECO:0000313" key="2">
    <source>
        <dbReference type="EMBL" id="KAL2608065.1"/>
    </source>
</evidence>
<feature type="region of interest" description="Disordered" evidence="1">
    <location>
        <begin position="207"/>
        <end position="236"/>
    </location>
</feature>
<organism evidence="2 3">
    <name type="scientific">Riccia fluitans</name>
    <dbReference type="NCBI Taxonomy" id="41844"/>
    <lineage>
        <taxon>Eukaryota</taxon>
        <taxon>Viridiplantae</taxon>
        <taxon>Streptophyta</taxon>
        <taxon>Embryophyta</taxon>
        <taxon>Marchantiophyta</taxon>
        <taxon>Marchantiopsida</taxon>
        <taxon>Marchantiidae</taxon>
        <taxon>Marchantiales</taxon>
        <taxon>Ricciaceae</taxon>
        <taxon>Riccia</taxon>
    </lineage>
</organism>
<feature type="compositionally biased region" description="Pro residues" evidence="1">
    <location>
        <begin position="324"/>
        <end position="335"/>
    </location>
</feature>
<feature type="compositionally biased region" description="Low complexity" evidence="1">
    <location>
        <begin position="1"/>
        <end position="22"/>
    </location>
</feature>
<feature type="region of interest" description="Disordered" evidence="1">
    <location>
        <begin position="745"/>
        <end position="826"/>
    </location>
</feature>
<proteinExistence type="predicted"/>
<feature type="compositionally biased region" description="Pro residues" evidence="1">
    <location>
        <begin position="690"/>
        <end position="702"/>
    </location>
</feature>
<evidence type="ECO:0000256" key="1">
    <source>
        <dbReference type="SAM" id="MobiDB-lite"/>
    </source>
</evidence>